<evidence type="ECO:0000256" key="1">
    <source>
        <dbReference type="SAM" id="SignalP"/>
    </source>
</evidence>
<feature type="signal peptide" evidence="1">
    <location>
        <begin position="1"/>
        <end position="23"/>
    </location>
</feature>
<gene>
    <name evidence="2" type="ORF">CR159_18445</name>
</gene>
<reference evidence="2 3" key="1">
    <citation type="submission" date="2017-10" db="EMBL/GenBank/DDBJ databases">
        <title>Two draft genome sequences of Pusillimonas sp. strains isolated from a nitrate- and radionuclide-contaminated groundwater in Russia.</title>
        <authorList>
            <person name="Grouzdev D.S."/>
            <person name="Tourova T.P."/>
            <person name="Goeva M.A."/>
            <person name="Babich T.L."/>
            <person name="Sokolova D.S."/>
            <person name="Abdullin R."/>
            <person name="Poltaraus A.B."/>
            <person name="Toshchakov S.V."/>
            <person name="Nazina T.N."/>
        </authorList>
    </citation>
    <scope>NUCLEOTIDE SEQUENCE [LARGE SCALE GENOMIC DNA]</scope>
    <source>
        <strain evidence="2 3">JR1/69-3-13</strain>
    </source>
</reference>
<dbReference type="Gene3D" id="2.40.160.170">
    <property type="match status" value="1"/>
</dbReference>
<keyword evidence="3" id="KW-1185">Reference proteome</keyword>
<protein>
    <recommendedName>
        <fullName evidence="4">Outer membrane protein</fullName>
    </recommendedName>
</protein>
<feature type="chain" id="PRO_5014904614" description="Outer membrane protein" evidence="1">
    <location>
        <begin position="24"/>
        <end position="233"/>
    </location>
</feature>
<evidence type="ECO:0000313" key="3">
    <source>
        <dbReference type="Proteomes" id="UP000234190"/>
    </source>
</evidence>
<dbReference type="Proteomes" id="UP000234190">
    <property type="component" value="Unassembled WGS sequence"/>
</dbReference>
<keyword evidence="1" id="KW-0732">Signal</keyword>
<dbReference type="RefSeq" id="WP_102075432.1">
    <property type="nucleotide sequence ID" value="NZ_PDNW01000021.1"/>
</dbReference>
<proteinExistence type="predicted"/>
<dbReference type="EMBL" id="PDNW01000021">
    <property type="protein sequence ID" value="PLC48384.1"/>
    <property type="molecule type" value="Genomic_DNA"/>
</dbReference>
<evidence type="ECO:0008006" key="4">
    <source>
        <dbReference type="Google" id="ProtNLM"/>
    </source>
</evidence>
<evidence type="ECO:0000313" key="2">
    <source>
        <dbReference type="EMBL" id="PLC48384.1"/>
    </source>
</evidence>
<comment type="caution">
    <text evidence="2">The sequence shown here is derived from an EMBL/GenBank/DDBJ whole genome shotgun (WGS) entry which is preliminary data.</text>
</comment>
<dbReference type="AlphaFoldDB" id="A0A2N4U051"/>
<organism evidence="2 3">
    <name type="scientific">Pollutimonas subterranea</name>
    <dbReference type="NCBI Taxonomy" id="2045210"/>
    <lineage>
        <taxon>Bacteria</taxon>
        <taxon>Pseudomonadati</taxon>
        <taxon>Pseudomonadota</taxon>
        <taxon>Betaproteobacteria</taxon>
        <taxon>Burkholderiales</taxon>
        <taxon>Alcaligenaceae</taxon>
        <taxon>Pollutimonas</taxon>
    </lineage>
</organism>
<dbReference type="OrthoDB" id="517121at2"/>
<name>A0A2N4U051_9BURK</name>
<accession>A0A2N4U051</accession>
<sequence>MSFISKSFCAAALFGLLCAPVFSQSSSGQDARHGVYAKAGFLGAGVGYAYGLNPAFTLRGEATTIGSITRDFSAGAVDYSGKLKNDNASIFLDWFPADNGFRLTGGLTWRNTELTGNANSINVGGSNLTLGAGDTYTAKAKYRTLTPYIGIGYGLNVAQQKANTWGFVADLGVYYTSKPKTSYDISGPTYDLARQINAPATDRAINEQFGEFNDKVQKYKFIPALYIGVSYYF</sequence>